<reference evidence="2" key="2">
    <citation type="journal article" date="2023" name="Microbiol Resour">
        <title>Decontamination and Annotation of the Draft Genome Sequence of the Oomycete Lagenidium giganteum ARSEF 373.</title>
        <authorList>
            <person name="Morgan W.R."/>
            <person name="Tartar A."/>
        </authorList>
    </citation>
    <scope>NUCLEOTIDE SEQUENCE</scope>
    <source>
        <strain evidence="2">ARSEF 373</strain>
    </source>
</reference>
<evidence type="ECO:0000313" key="2">
    <source>
        <dbReference type="EMBL" id="DBA03247.1"/>
    </source>
</evidence>
<keyword evidence="3" id="KW-1185">Reference proteome</keyword>
<feature type="region of interest" description="Disordered" evidence="1">
    <location>
        <begin position="337"/>
        <end position="356"/>
    </location>
</feature>
<dbReference type="PANTHER" id="PTHR31827">
    <property type="entry name" value="EMB|CAB89363.1"/>
    <property type="match status" value="1"/>
</dbReference>
<dbReference type="AlphaFoldDB" id="A0AAV2Z916"/>
<accession>A0AAV2Z916</accession>
<comment type="caution">
    <text evidence="2">The sequence shown here is derived from an EMBL/GenBank/DDBJ whole genome shotgun (WGS) entry which is preliminary data.</text>
</comment>
<feature type="region of interest" description="Disordered" evidence="1">
    <location>
        <begin position="367"/>
        <end position="394"/>
    </location>
</feature>
<reference evidence="2" key="1">
    <citation type="submission" date="2022-11" db="EMBL/GenBank/DDBJ databases">
        <authorList>
            <person name="Morgan W.R."/>
            <person name="Tartar A."/>
        </authorList>
    </citation>
    <scope>NUCLEOTIDE SEQUENCE</scope>
    <source>
        <strain evidence="2">ARSEF 373</strain>
    </source>
</reference>
<dbReference type="Proteomes" id="UP001146120">
    <property type="component" value="Unassembled WGS sequence"/>
</dbReference>
<evidence type="ECO:0000256" key="1">
    <source>
        <dbReference type="SAM" id="MobiDB-lite"/>
    </source>
</evidence>
<feature type="compositionally biased region" description="Gly residues" evidence="1">
    <location>
        <begin position="378"/>
        <end position="387"/>
    </location>
</feature>
<sequence length="779" mass="85325">MTPPDPGDYSRFVDSRDEPDLSQHKIDEKNEKCQFHNCPNRARVSQAYGKFCNRHVIVAPCGFPGCRDKAMMNSSMCDKHLAQGKEALHKILANRAQNVPVCRTFGCFKNDQGRGYCRGHEKLLMATGRLPKHINKRRLNSAYTMCSYPDCNKHSQRNHLCRTHGNMIIKQAEEIAKNSSTETYEEVLSRLQKDIRKCTHPNCTKNSQRDRLCTMHYYEKNNIQREGSSAASKDSDAAVCSIPDCNLQVFAKNMCKYHSGQGQKGPGGANAGLVGHTTEKKKCSMTGCNNQMFTSGMCAHHYKQSQIVSITSGSVDKKCEVSLCNSLAVTGSTLCEQHRGTEDESQPARLHPVNSGRMMTDSQSVMLPSSNTISSSMGGFGGSGGDGSNSERQVPSVGTIGRSFNPQGVDNDPKLAGMVSGSICGNPICQRESYGHEFCASCQSLFSPLVVSVGDCNAAASYNTGAGIPSSAPNVGYATWNDLQSSAKISDQSLQKSMVCRVKDCNASCVRGGLCLDHIRLFEDGGLSVDELAFHSRQNLGPQNEREDNKDSLRQPSPLSNSTKYFCSENGCQNPAQSKGLCQRHFRLHHDADSTLYEGDVEQSTSHSRTTHGTCHFPDCSNNLANETVLCPSHAQACFCWYPSCEKLVDGPQFCDFHAYRRQCAFEGCHYAVSEDNASSCSQHAMARRCSHEYCDKFAVEAGDRCRLHLTGCDDEPCALCEVHSLDHDGISNNNEAVSLMNLAYGKANSENVQAGNFAGNAPGEEMMEMPSLRNGRLI</sequence>
<proteinExistence type="predicted"/>
<name>A0AAV2Z916_9STRA</name>
<organism evidence="2 3">
    <name type="scientific">Lagenidium giganteum</name>
    <dbReference type="NCBI Taxonomy" id="4803"/>
    <lineage>
        <taxon>Eukaryota</taxon>
        <taxon>Sar</taxon>
        <taxon>Stramenopiles</taxon>
        <taxon>Oomycota</taxon>
        <taxon>Peronosporomycetes</taxon>
        <taxon>Pythiales</taxon>
        <taxon>Pythiaceae</taxon>
    </lineage>
</organism>
<evidence type="ECO:0000313" key="3">
    <source>
        <dbReference type="Proteomes" id="UP001146120"/>
    </source>
</evidence>
<feature type="region of interest" description="Disordered" evidence="1">
    <location>
        <begin position="1"/>
        <end position="20"/>
    </location>
</feature>
<gene>
    <name evidence="2" type="ORF">N0F65_011606</name>
</gene>
<dbReference type="PANTHER" id="PTHR31827:SF1">
    <property type="entry name" value="EMB|CAB89363.1"/>
    <property type="match status" value="1"/>
</dbReference>
<dbReference type="EMBL" id="DAKRPA010000021">
    <property type="protein sequence ID" value="DBA03247.1"/>
    <property type="molecule type" value="Genomic_DNA"/>
</dbReference>
<protein>
    <submittedName>
        <fullName evidence="2">Uncharacterized protein</fullName>
    </submittedName>
</protein>
<feature type="compositionally biased region" description="Basic and acidic residues" evidence="1">
    <location>
        <begin position="11"/>
        <end position="20"/>
    </location>
</feature>